<evidence type="ECO:0000256" key="1">
    <source>
        <dbReference type="SAM" id="MobiDB-lite"/>
    </source>
</evidence>
<accession>A0A4S4L262</accession>
<evidence type="ECO:0000313" key="3">
    <source>
        <dbReference type="Proteomes" id="UP000308199"/>
    </source>
</evidence>
<name>A0A4S4L262_9AGAM</name>
<feature type="region of interest" description="Disordered" evidence="1">
    <location>
        <begin position="56"/>
        <end position="212"/>
    </location>
</feature>
<keyword evidence="3" id="KW-1185">Reference proteome</keyword>
<proteinExistence type="predicted"/>
<feature type="compositionally biased region" description="Polar residues" evidence="1">
    <location>
        <begin position="127"/>
        <end position="139"/>
    </location>
</feature>
<gene>
    <name evidence="2" type="ORF">EW145_g5212</name>
</gene>
<comment type="caution">
    <text evidence="2">The sequence shown here is derived from an EMBL/GenBank/DDBJ whole genome shotgun (WGS) entry which is preliminary data.</text>
</comment>
<reference evidence="2 3" key="1">
    <citation type="submission" date="2019-02" db="EMBL/GenBank/DDBJ databases">
        <title>Genome sequencing of the rare red list fungi Phellinidium pouzarii.</title>
        <authorList>
            <person name="Buettner E."/>
            <person name="Kellner H."/>
        </authorList>
    </citation>
    <scope>NUCLEOTIDE SEQUENCE [LARGE SCALE GENOMIC DNA]</scope>
    <source>
        <strain evidence="2 3">DSM 108285</strain>
    </source>
</reference>
<protein>
    <submittedName>
        <fullName evidence="2">Uncharacterized protein</fullName>
    </submittedName>
</protein>
<evidence type="ECO:0000313" key="2">
    <source>
        <dbReference type="EMBL" id="THH04871.1"/>
    </source>
</evidence>
<organism evidence="2 3">
    <name type="scientific">Phellinidium pouzarii</name>
    <dbReference type="NCBI Taxonomy" id="167371"/>
    <lineage>
        <taxon>Eukaryota</taxon>
        <taxon>Fungi</taxon>
        <taxon>Dikarya</taxon>
        <taxon>Basidiomycota</taxon>
        <taxon>Agaricomycotina</taxon>
        <taxon>Agaricomycetes</taxon>
        <taxon>Hymenochaetales</taxon>
        <taxon>Hymenochaetaceae</taxon>
        <taxon>Phellinidium</taxon>
    </lineage>
</organism>
<dbReference type="EMBL" id="SGPK01000305">
    <property type="protein sequence ID" value="THH04871.1"/>
    <property type="molecule type" value="Genomic_DNA"/>
</dbReference>
<feature type="compositionally biased region" description="Acidic residues" evidence="1">
    <location>
        <begin position="155"/>
        <end position="176"/>
    </location>
</feature>
<dbReference type="Proteomes" id="UP000308199">
    <property type="component" value="Unassembled WGS sequence"/>
</dbReference>
<feature type="compositionally biased region" description="Pro residues" evidence="1">
    <location>
        <begin position="189"/>
        <end position="199"/>
    </location>
</feature>
<feature type="compositionally biased region" description="Basic and acidic residues" evidence="1">
    <location>
        <begin position="94"/>
        <end position="108"/>
    </location>
</feature>
<feature type="compositionally biased region" description="Acidic residues" evidence="1">
    <location>
        <begin position="203"/>
        <end position="212"/>
    </location>
</feature>
<sequence length="212" mass="23032">MNLAHTLFSSFDIEAKVRTVYAGEPRSAVTSHCLSIEILRANGIIENGRKRANENSDDIIDIGSSDSERPSTPLHPASQSANVIDTPSKKRVKREPESDKMPLTRDENSNTLEEISIDSLNDEPETMTDSVPQQLTNSTPPAPSTPMDNTKQHMEDEDDGQNDDEVLDMLADDDEGILSIGPPQDLRDLPPPSSSPGPQPLASDDDNLSDSG</sequence>
<dbReference type="AlphaFoldDB" id="A0A4S4L262"/>